<evidence type="ECO:0000313" key="1">
    <source>
        <dbReference type="EMBL" id="MCM2532553.1"/>
    </source>
</evidence>
<dbReference type="EMBL" id="JAMQCR010000001">
    <property type="protein sequence ID" value="MCM2532553.1"/>
    <property type="molecule type" value="Genomic_DNA"/>
</dbReference>
<comment type="caution">
    <text evidence="1">The sequence shown here is derived from an EMBL/GenBank/DDBJ whole genome shotgun (WGS) entry which is preliminary data.</text>
</comment>
<gene>
    <name evidence="1" type="ORF">NDK43_09345</name>
</gene>
<keyword evidence="2" id="KW-1185">Reference proteome</keyword>
<accession>A0ABT0WAE7</accession>
<name>A0ABT0WAE7_9BACI</name>
<dbReference type="Proteomes" id="UP001523262">
    <property type="component" value="Unassembled WGS sequence"/>
</dbReference>
<reference evidence="1 2" key="1">
    <citation type="submission" date="2022-06" db="EMBL/GenBank/DDBJ databases">
        <authorList>
            <person name="Jeon C.O."/>
        </authorList>
    </citation>
    <scope>NUCLEOTIDE SEQUENCE [LARGE SCALE GENOMIC DNA]</scope>
    <source>
        <strain evidence="1 2">KCTC 13943</strain>
    </source>
</reference>
<organism evidence="1 2">
    <name type="scientific">Neobacillus pocheonensis</name>
    <dbReference type="NCBI Taxonomy" id="363869"/>
    <lineage>
        <taxon>Bacteria</taxon>
        <taxon>Bacillati</taxon>
        <taxon>Bacillota</taxon>
        <taxon>Bacilli</taxon>
        <taxon>Bacillales</taxon>
        <taxon>Bacillaceae</taxon>
        <taxon>Neobacillus</taxon>
    </lineage>
</organism>
<protein>
    <submittedName>
        <fullName evidence="1">Uncharacterized protein</fullName>
    </submittedName>
</protein>
<proteinExistence type="predicted"/>
<sequence length="96" mass="10762">MGLEPQVFFGRSKIANEQIDEISKTDNYDQNDLVNGTLAKVSNSGNSDVDVNTKIDVYIDVMPIAFAILYSSLAKKQISKNEFEKAIKKLNEYKAK</sequence>
<evidence type="ECO:0000313" key="2">
    <source>
        <dbReference type="Proteomes" id="UP001523262"/>
    </source>
</evidence>